<dbReference type="RefSeq" id="XP_009040615.1">
    <property type="nucleotide sequence ID" value="XM_009042367.1"/>
</dbReference>
<keyword evidence="4" id="KW-1185">Reference proteome</keyword>
<dbReference type="SUPFAM" id="SSF56112">
    <property type="entry name" value="Protein kinase-like (PK-like)"/>
    <property type="match status" value="1"/>
</dbReference>
<evidence type="ECO:0000313" key="4">
    <source>
        <dbReference type="Proteomes" id="UP000002729"/>
    </source>
</evidence>
<dbReference type="GO" id="GO:0004672">
    <property type="term" value="F:protein kinase activity"/>
    <property type="evidence" value="ECO:0007669"/>
    <property type="project" value="InterPro"/>
</dbReference>
<evidence type="ECO:0000313" key="3">
    <source>
        <dbReference type="EMBL" id="EGB04701.1"/>
    </source>
</evidence>
<accession>F0YJQ4</accession>
<reference evidence="3 4" key="1">
    <citation type="journal article" date="2011" name="Proc. Natl. Acad. Sci. U.S.A.">
        <title>Niche of harmful alga Aureococcus anophagefferens revealed through ecogenomics.</title>
        <authorList>
            <person name="Gobler C.J."/>
            <person name="Berry D.L."/>
            <person name="Dyhrman S.T."/>
            <person name="Wilhelm S.W."/>
            <person name="Salamov A."/>
            <person name="Lobanov A.V."/>
            <person name="Zhang Y."/>
            <person name="Collier J.L."/>
            <person name="Wurch L.L."/>
            <person name="Kustka A.B."/>
            <person name="Dill B.D."/>
            <person name="Shah M."/>
            <person name="VerBerkmoes N.C."/>
            <person name="Kuo A."/>
            <person name="Terry A."/>
            <person name="Pangilinan J."/>
            <person name="Lindquist E.A."/>
            <person name="Lucas S."/>
            <person name="Paulsen I.T."/>
            <person name="Hattenrath-Lehmann T.K."/>
            <person name="Talmage S.C."/>
            <person name="Walker E.A."/>
            <person name="Koch F."/>
            <person name="Burson A.M."/>
            <person name="Marcoval M.A."/>
            <person name="Tang Y.Z."/>
            <person name="Lecleir G.R."/>
            <person name="Coyne K.J."/>
            <person name="Berg G.M."/>
            <person name="Bertrand E.M."/>
            <person name="Saito M.A."/>
            <person name="Gladyshev V.N."/>
            <person name="Grigoriev I.V."/>
        </authorList>
    </citation>
    <scope>NUCLEOTIDE SEQUENCE [LARGE SCALE GENOMIC DNA]</scope>
    <source>
        <strain evidence="4">CCMP 1984</strain>
    </source>
</reference>
<dbReference type="InterPro" id="IPR000719">
    <property type="entry name" value="Prot_kinase_dom"/>
</dbReference>
<dbReference type="Gene3D" id="1.10.510.10">
    <property type="entry name" value="Transferase(Phosphotransferase) domain 1"/>
    <property type="match status" value="1"/>
</dbReference>
<name>F0YJQ4_AURAN</name>
<proteinExistence type="predicted"/>
<dbReference type="EMBL" id="GL833148">
    <property type="protein sequence ID" value="EGB04701.1"/>
    <property type="molecule type" value="Genomic_DNA"/>
</dbReference>
<dbReference type="PROSITE" id="PS00107">
    <property type="entry name" value="PROTEIN_KINASE_ATP"/>
    <property type="match status" value="1"/>
</dbReference>
<feature type="domain" description="Protein kinase" evidence="2">
    <location>
        <begin position="184"/>
        <end position="307"/>
    </location>
</feature>
<dbReference type="InterPro" id="IPR011009">
    <property type="entry name" value="Kinase-like_dom_sf"/>
</dbReference>
<dbReference type="PROSITE" id="PS50011">
    <property type="entry name" value="PROTEIN_KINASE_DOM"/>
    <property type="match status" value="1"/>
</dbReference>
<keyword evidence="1" id="KW-0067">ATP-binding</keyword>
<dbReference type="InParanoid" id="F0YJQ4"/>
<dbReference type="Proteomes" id="UP000002729">
    <property type="component" value="Unassembled WGS sequence"/>
</dbReference>
<dbReference type="InterPro" id="IPR017441">
    <property type="entry name" value="Protein_kinase_ATP_BS"/>
</dbReference>
<protein>
    <recommendedName>
        <fullName evidence="2">Protein kinase domain-containing protein</fullName>
    </recommendedName>
</protein>
<sequence>MGSERFGEACPWCCRAAHLGAGSFGAARAPAGATWTVLPLDPRRMPVRYGRPPKRNRRSRRCRVANDDDVCVGMSTIGEDDVVAAAAVDDLEVRAGGAGAAHSLPPLPRNAGGGAASFAAGAASAVVLARTHVSRFDGGRYALDAASERGCLTAATDGGVAAAGGGDDAYAPGFDVVVAGRLKCTVRECLGAGSFGAVYRAAGPPRCGRRRDFALKAVRAADLAPARRRALERRLTTEAALSISLGTHPQLVGVLYLLPKLASVPSTAGGMLIAMELVRGCDLGAALAGSGALYAGGGWEMLPSPVR</sequence>
<feature type="binding site" evidence="1">
    <location>
        <position position="216"/>
    </location>
    <ligand>
        <name>ATP</name>
        <dbReference type="ChEBI" id="CHEBI:30616"/>
    </ligand>
</feature>
<evidence type="ECO:0000256" key="1">
    <source>
        <dbReference type="PROSITE-ProRule" id="PRU10141"/>
    </source>
</evidence>
<gene>
    <name evidence="3" type="ORF">AURANDRAFT_67034</name>
</gene>
<dbReference type="KEGG" id="aaf:AURANDRAFT_67034"/>
<organism evidence="4">
    <name type="scientific">Aureococcus anophagefferens</name>
    <name type="common">Harmful bloom alga</name>
    <dbReference type="NCBI Taxonomy" id="44056"/>
    <lineage>
        <taxon>Eukaryota</taxon>
        <taxon>Sar</taxon>
        <taxon>Stramenopiles</taxon>
        <taxon>Ochrophyta</taxon>
        <taxon>Pelagophyceae</taxon>
        <taxon>Pelagomonadales</taxon>
        <taxon>Pelagomonadaceae</taxon>
        <taxon>Aureococcus</taxon>
    </lineage>
</organism>
<evidence type="ECO:0000259" key="2">
    <source>
        <dbReference type="PROSITE" id="PS50011"/>
    </source>
</evidence>
<keyword evidence="1" id="KW-0547">Nucleotide-binding</keyword>
<dbReference type="AlphaFoldDB" id="F0YJQ4"/>
<dbReference type="GeneID" id="20226047"/>
<dbReference type="GO" id="GO:0005524">
    <property type="term" value="F:ATP binding"/>
    <property type="evidence" value="ECO:0007669"/>
    <property type="project" value="UniProtKB-UniRule"/>
</dbReference>